<dbReference type="Pfam" id="PF02837">
    <property type="entry name" value="Glyco_hydro_2_N"/>
    <property type="match status" value="1"/>
</dbReference>
<evidence type="ECO:0000256" key="5">
    <source>
        <dbReference type="ARBA" id="ARBA00022801"/>
    </source>
</evidence>
<evidence type="ECO:0000256" key="7">
    <source>
        <dbReference type="ARBA" id="ARBA00032230"/>
    </source>
</evidence>
<dbReference type="SUPFAM" id="SSF51445">
    <property type="entry name" value="(Trans)glycosidases"/>
    <property type="match status" value="1"/>
</dbReference>
<keyword evidence="6 8" id="KW-0326">Glycosidase</keyword>
<dbReference type="PROSITE" id="PS00608">
    <property type="entry name" value="GLYCOSYL_HYDROL_F2_2"/>
    <property type="match status" value="1"/>
</dbReference>
<dbReference type="InterPro" id="IPR032312">
    <property type="entry name" value="LacZ_4"/>
</dbReference>
<dbReference type="GO" id="GO:0030246">
    <property type="term" value="F:carbohydrate binding"/>
    <property type="evidence" value="ECO:0007669"/>
    <property type="project" value="InterPro"/>
</dbReference>
<dbReference type="InterPro" id="IPR008979">
    <property type="entry name" value="Galactose-bd-like_sf"/>
</dbReference>
<dbReference type="SMART" id="SM01038">
    <property type="entry name" value="Bgal_small_N"/>
    <property type="match status" value="1"/>
</dbReference>
<accession>A0A7Y9ZBV6</accession>
<dbReference type="InterPro" id="IPR006101">
    <property type="entry name" value="Glyco_hydro_2"/>
</dbReference>
<dbReference type="InterPro" id="IPR023232">
    <property type="entry name" value="Glyco_hydro_2_AS"/>
</dbReference>
<dbReference type="Gene3D" id="2.60.40.10">
    <property type="entry name" value="Immunoglobulins"/>
    <property type="match status" value="2"/>
</dbReference>
<dbReference type="InterPro" id="IPR014718">
    <property type="entry name" value="GH-type_carb-bd"/>
</dbReference>
<dbReference type="GO" id="GO:0004565">
    <property type="term" value="F:beta-galactosidase activity"/>
    <property type="evidence" value="ECO:0007669"/>
    <property type="project" value="UniProtKB-EC"/>
</dbReference>
<organism evidence="10 11">
    <name type="scientific">Demequina lutea</name>
    <dbReference type="NCBI Taxonomy" id="431489"/>
    <lineage>
        <taxon>Bacteria</taxon>
        <taxon>Bacillati</taxon>
        <taxon>Actinomycetota</taxon>
        <taxon>Actinomycetes</taxon>
        <taxon>Micrococcales</taxon>
        <taxon>Demequinaceae</taxon>
        <taxon>Demequina</taxon>
    </lineage>
</organism>
<dbReference type="PRINTS" id="PR00132">
    <property type="entry name" value="GLHYDRLASE2"/>
</dbReference>
<gene>
    <name evidence="10" type="ORF">BKA03_002109</name>
</gene>
<dbReference type="InterPro" id="IPR006102">
    <property type="entry name" value="Ig-like_GH2"/>
</dbReference>
<keyword evidence="5 8" id="KW-0378">Hydrolase</keyword>
<dbReference type="InterPro" id="IPR013783">
    <property type="entry name" value="Ig-like_fold"/>
</dbReference>
<dbReference type="OrthoDB" id="9762066at2"/>
<dbReference type="InterPro" id="IPR006104">
    <property type="entry name" value="Glyco_hydro_2_N"/>
</dbReference>
<evidence type="ECO:0000256" key="6">
    <source>
        <dbReference type="ARBA" id="ARBA00023295"/>
    </source>
</evidence>
<evidence type="ECO:0000313" key="11">
    <source>
        <dbReference type="Proteomes" id="UP000547973"/>
    </source>
</evidence>
<name>A0A7Y9ZBV6_9MICO</name>
<dbReference type="AlphaFoldDB" id="A0A7Y9ZBV6"/>
<dbReference type="InterPro" id="IPR006103">
    <property type="entry name" value="Glyco_hydro_2_cat"/>
</dbReference>
<dbReference type="EC" id="3.2.1.23" evidence="3 8"/>
<evidence type="ECO:0000256" key="2">
    <source>
        <dbReference type="ARBA" id="ARBA00007401"/>
    </source>
</evidence>
<sequence>MTFEVNRISDPGYVSENRMVAHSDHRWFASGDEVAAGRSSFEQSLNGLWKFHHAKNPAMTLPGFQQPDYDTEGWDDIPVPAHVQLHGYDRPQYVNVQYPWDGLEDLDPGQVPERWNPVASYVRDFTLDSALASGERLSVSFHGAESGIAVWLNGDFIGWATDSFTPSEFDLTDGVRDGRNRLAVQVFKWTAASWLEDQDFIRFHGLFRDVTLYRRPAVHAQDVKVSTELADDYGSAAITVEVTGVENGSVRAVIDGVGPMTAGDGGGLTAHVGQPRLWSSEDPFLYEVTIEVLGADGVVTEVIPQLVGVRRVEITDAILRVNGKRVVFLGVNRHEFGARGRAMTAAEIEQDIQIIKRAGINAVRTSHYPNASVFYALCDRYGLFVIDEMNLETHAMWDKIIQGELPVERALPGDRPEWLPALMDRAASMLERDKNHPSVIIWSLGNESFGGTDLLQVSDWFRATDPTRPVHYEGVHWDPRYPETTDITSHMYTPAADIEAHLAEHRDKPFILCEYAHSMGNSFGAVDKYLDLTEREPLFQGGFIWDFADQTLPLTDRYGQPFMGYGGDFGEAPSDYDFSANGIVSSDRQLTPAYQEVRYLYQAFRTAITADTVTITNRRLFTGLDDLDVVVTLRREGVTLREETLEVEVLPGESRTYPLPFAAPTAPGEYTIDVAYRLRAATAWAHVGYTVGWEQEIVAIAGDANPVRPAAPAPRVVESTHNIGVHGKHFSLLFSRLYGHLVSYRYGRTSDGGRELLRDLPYPSFWHAPTSNERGWGMQFRDGQWLLASKSRKLREGWEKPRVTHLQNSVEITYGYELPTTPRSEVDVSYVVDGDGHVGVTMTLRPGEGLPDLPEFAMTLTVDADLRRLRWYGDGPGENYVDRRGGARLDVWEGDVRDQLTRYMTPQEAGSHTSVRWAEVLDDAGFGLRLDAPGGMELSALPWTPFEIDNARHHTDLPPIQRTILRPALARRGVGGDQSWGAMTHPEYLVPGGELTFTFGFQGVLR</sequence>
<dbReference type="InterPro" id="IPR023230">
    <property type="entry name" value="Glyco_hydro_2_CS"/>
</dbReference>
<evidence type="ECO:0000256" key="8">
    <source>
        <dbReference type="RuleBase" id="RU361154"/>
    </source>
</evidence>
<dbReference type="Pfam" id="PF02836">
    <property type="entry name" value="Glyco_hydro_2_C"/>
    <property type="match status" value="1"/>
</dbReference>
<dbReference type="RefSeq" id="WP_062076003.1">
    <property type="nucleotide sequence ID" value="NZ_BBRC01000015.1"/>
</dbReference>
<dbReference type="InterPro" id="IPR036156">
    <property type="entry name" value="Beta-gal/glucu_dom_sf"/>
</dbReference>
<feature type="domain" description="Beta galactosidase small chain/" evidence="9">
    <location>
        <begin position="724"/>
        <end position="1002"/>
    </location>
</feature>
<dbReference type="PANTHER" id="PTHR46323:SF2">
    <property type="entry name" value="BETA-GALACTOSIDASE"/>
    <property type="match status" value="1"/>
</dbReference>
<evidence type="ECO:0000256" key="1">
    <source>
        <dbReference type="ARBA" id="ARBA00001412"/>
    </source>
</evidence>
<dbReference type="InterPro" id="IPR050347">
    <property type="entry name" value="Bact_Beta-galactosidase"/>
</dbReference>
<evidence type="ECO:0000256" key="3">
    <source>
        <dbReference type="ARBA" id="ARBA00012756"/>
    </source>
</evidence>
<dbReference type="PANTHER" id="PTHR46323">
    <property type="entry name" value="BETA-GALACTOSIDASE"/>
    <property type="match status" value="1"/>
</dbReference>
<dbReference type="SUPFAM" id="SSF49785">
    <property type="entry name" value="Galactose-binding domain-like"/>
    <property type="match status" value="1"/>
</dbReference>
<dbReference type="SUPFAM" id="SSF49303">
    <property type="entry name" value="beta-Galactosidase/glucuronidase domain"/>
    <property type="match status" value="2"/>
</dbReference>
<reference evidence="10 11" key="1">
    <citation type="submission" date="2020-07" db="EMBL/GenBank/DDBJ databases">
        <title>Sequencing the genomes of 1000 actinobacteria strains.</title>
        <authorList>
            <person name="Klenk H.-P."/>
        </authorList>
    </citation>
    <scope>NUCLEOTIDE SEQUENCE [LARGE SCALE GENOMIC DNA]</scope>
    <source>
        <strain evidence="10 11">DSM 19970</strain>
    </source>
</reference>
<dbReference type="Gene3D" id="2.70.98.10">
    <property type="match status" value="1"/>
</dbReference>
<dbReference type="Proteomes" id="UP000547973">
    <property type="component" value="Unassembled WGS sequence"/>
</dbReference>
<dbReference type="InterPro" id="IPR017853">
    <property type="entry name" value="GH"/>
</dbReference>
<dbReference type="PROSITE" id="PS00719">
    <property type="entry name" value="GLYCOSYL_HYDROL_F2_1"/>
    <property type="match status" value="1"/>
</dbReference>
<evidence type="ECO:0000259" key="9">
    <source>
        <dbReference type="SMART" id="SM01038"/>
    </source>
</evidence>
<dbReference type="GO" id="GO:0009341">
    <property type="term" value="C:beta-galactosidase complex"/>
    <property type="evidence" value="ECO:0007669"/>
    <property type="project" value="InterPro"/>
</dbReference>
<dbReference type="SUPFAM" id="SSF74650">
    <property type="entry name" value="Galactose mutarotase-like"/>
    <property type="match status" value="1"/>
</dbReference>
<dbReference type="Gene3D" id="2.60.120.260">
    <property type="entry name" value="Galactose-binding domain-like"/>
    <property type="match status" value="1"/>
</dbReference>
<protein>
    <recommendedName>
        <fullName evidence="4 8">Beta-galactosidase</fullName>
        <ecNumber evidence="3 8">3.2.1.23</ecNumber>
    </recommendedName>
    <alternativeName>
        <fullName evidence="7 8">Lactase</fullName>
    </alternativeName>
</protein>
<dbReference type="Pfam" id="PF02929">
    <property type="entry name" value="Bgal_small_N"/>
    <property type="match status" value="1"/>
</dbReference>
<evidence type="ECO:0000313" key="10">
    <source>
        <dbReference type="EMBL" id="NYI41990.1"/>
    </source>
</evidence>
<dbReference type="Pfam" id="PF00703">
    <property type="entry name" value="Glyco_hydro_2"/>
    <property type="match status" value="1"/>
</dbReference>
<dbReference type="Pfam" id="PF16353">
    <property type="entry name" value="LacZ_4"/>
    <property type="match status" value="1"/>
</dbReference>
<dbReference type="Gene3D" id="3.20.20.80">
    <property type="entry name" value="Glycosidases"/>
    <property type="match status" value="1"/>
</dbReference>
<comment type="similarity">
    <text evidence="2 8">Belongs to the glycosyl hydrolase 2 family.</text>
</comment>
<dbReference type="GO" id="GO:0005990">
    <property type="term" value="P:lactose catabolic process"/>
    <property type="evidence" value="ECO:0007669"/>
    <property type="project" value="TreeGrafter"/>
</dbReference>
<evidence type="ECO:0000256" key="4">
    <source>
        <dbReference type="ARBA" id="ARBA00013303"/>
    </source>
</evidence>
<dbReference type="EMBL" id="JACBZO010000001">
    <property type="protein sequence ID" value="NYI41990.1"/>
    <property type="molecule type" value="Genomic_DNA"/>
</dbReference>
<comment type="catalytic activity">
    <reaction evidence="1 8">
        <text>Hydrolysis of terminal non-reducing beta-D-galactose residues in beta-D-galactosides.</text>
        <dbReference type="EC" id="3.2.1.23"/>
    </reaction>
</comment>
<comment type="caution">
    <text evidence="10">The sequence shown here is derived from an EMBL/GenBank/DDBJ whole genome shotgun (WGS) entry which is preliminary data.</text>
</comment>
<dbReference type="InterPro" id="IPR011013">
    <property type="entry name" value="Gal_mutarotase_sf_dom"/>
</dbReference>
<keyword evidence="11" id="KW-1185">Reference proteome</keyword>
<proteinExistence type="inferred from homology"/>
<dbReference type="InterPro" id="IPR004199">
    <property type="entry name" value="B-gal_small/dom_5"/>
</dbReference>